<dbReference type="EMBL" id="AP021876">
    <property type="protein sequence ID" value="BBO85040.1"/>
    <property type="molecule type" value="Genomic_DNA"/>
</dbReference>
<dbReference type="EMBL" id="AP021876">
    <property type="protein sequence ID" value="BBO85878.1"/>
    <property type="molecule type" value="Genomic_DNA"/>
</dbReference>
<dbReference type="Gene3D" id="3.40.50.300">
    <property type="entry name" value="P-loop containing nucleotide triphosphate hydrolases"/>
    <property type="match status" value="1"/>
</dbReference>
<name>A0A5K7ZKX8_9BACT</name>
<evidence type="ECO:0000313" key="17">
    <source>
        <dbReference type="EMBL" id="BBO85878.1"/>
    </source>
</evidence>
<accession>A0A5K7ZKX8</accession>
<dbReference type="EMBL" id="AP021876">
    <property type="protein sequence ID" value="BBO79623.1"/>
    <property type="molecule type" value="Genomic_DNA"/>
</dbReference>
<dbReference type="KEGG" id="dov:DSCO28_67380"/>
<evidence type="ECO:0000313" key="12">
    <source>
        <dbReference type="EMBL" id="BBO84897.1"/>
    </source>
</evidence>
<dbReference type="EMBL" id="AP021876">
    <property type="protein sequence ID" value="BBO84897.1"/>
    <property type="molecule type" value="Genomic_DNA"/>
</dbReference>
<gene>
    <name evidence="2" type="ORF">DSCO28_01890</name>
    <name evidence="3" type="ORF">DSCO28_03270</name>
    <name evidence="4" type="ORF">DSCO28_10070</name>
    <name evidence="5" type="ORF">DSCO28_14190</name>
    <name evidence="6" type="ORF">DSCO28_14710</name>
    <name evidence="7" type="ORF">DSCO28_18360</name>
    <name evidence="8" type="ORF">DSCO28_24240</name>
    <name evidence="9" type="ORF">DSCO28_32670</name>
    <name evidence="10" type="ORF">DSCO28_38820</name>
    <name evidence="11" type="ORF">DSCO28_39400</name>
    <name evidence="12" type="ORF">DSCO28_54630</name>
    <name evidence="13" type="ORF">DSCO28_55720</name>
    <name evidence="14" type="ORF">DSCO28_56060</name>
    <name evidence="15" type="ORF">DSCO28_57680</name>
    <name evidence="16" type="ORF">DSCO28_63170</name>
    <name evidence="17" type="ORF">DSCO28_64440</name>
    <name evidence="18" type="ORF">DSCO28_66910</name>
    <name evidence="19" type="ORF">DSCO28_67060</name>
    <name evidence="20" type="ORF">DSCO28_67300</name>
    <name evidence="21" type="ORF">DSCO28_67380</name>
    <name evidence="22" type="ORF">DSCO28_70030</name>
</gene>
<dbReference type="KEGG" id="dov:DSCO28_63170"/>
<dbReference type="EMBL" id="AP021876">
    <property type="protein sequence ID" value="BBO79761.1"/>
    <property type="molecule type" value="Genomic_DNA"/>
</dbReference>
<dbReference type="EMBL" id="AP021876">
    <property type="protein sequence ID" value="BBO86140.1"/>
    <property type="molecule type" value="Genomic_DNA"/>
</dbReference>
<dbReference type="EMBL" id="AP021876">
    <property type="protein sequence ID" value="BBO83374.1"/>
    <property type="molecule type" value="Genomic_DNA"/>
</dbReference>
<evidence type="ECO:0000313" key="18">
    <source>
        <dbReference type="EMBL" id="BBO86125.1"/>
    </source>
</evidence>
<dbReference type="InterPro" id="IPR027417">
    <property type="entry name" value="P-loop_NTPase"/>
</dbReference>
<organism evidence="6 23">
    <name type="scientific">Desulfosarcina ovata subsp. sediminis</name>
    <dbReference type="NCBI Taxonomy" id="885957"/>
    <lineage>
        <taxon>Bacteria</taxon>
        <taxon>Pseudomonadati</taxon>
        <taxon>Thermodesulfobacteriota</taxon>
        <taxon>Desulfobacteria</taxon>
        <taxon>Desulfobacterales</taxon>
        <taxon>Desulfosarcinaceae</taxon>
        <taxon>Desulfosarcina</taxon>
    </lineage>
</organism>
<proteinExistence type="predicted"/>
<dbReference type="EMBL" id="AP021876">
    <property type="protein sequence ID" value="BBO86125.1"/>
    <property type="molecule type" value="Genomic_DNA"/>
</dbReference>
<dbReference type="EMBL" id="AP021876">
    <property type="protein sequence ID" value="BBO81858.1"/>
    <property type="molecule type" value="Genomic_DNA"/>
</dbReference>
<dbReference type="EMBL" id="AP021876">
    <property type="protein sequence ID" value="BBO85202.1"/>
    <property type="molecule type" value="Genomic_DNA"/>
</dbReference>
<dbReference type="KEGG" id="dov:DSCO28_57680"/>
<dbReference type="KEGG" id="dov:DSCO28_66910"/>
<dbReference type="EMBL" id="AP021876">
    <property type="protein sequence ID" value="BBO80853.1"/>
    <property type="molecule type" value="Genomic_DNA"/>
</dbReference>
<dbReference type="GO" id="GO:0016887">
    <property type="term" value="F:ATP hydrolysis activity"/>
    <property type="evidence" value="ECO:0007669"/>
    <property type="project" value="InterPro"/>
</dbReference>
<evidence type="ECO:0000313" key="7">
    <source>
        <dbReference type="EMBL" id="BBO81270.1"/>
    </source>
</evidence>
<dbReference type="KEGG" id="dov:DSCO28_14190"/>
<evidence type="ECO:0000313" key="23">
    <source>
        <dbReference type="Proteomes" id="UP000425960"/>
    </source>
</evidence>
<dbReference type="EMBL" id="AP021876">
    <property type="protein sequence ID" value="BBO86172.1"/>
    <property type="molecule type" value="Genomic_DNA"/>
</dbReference>
<dbReference type="KEGG" id="dov:DSCO28_01890"/>
<evidence type="ECO:0000313" key="19">
    <source>
        <dbReference type="EMBL" id="BBO86140.1"/>
    </source>
</evidence>
<evidence type="ECO:0000313" key="13">
    <source>
        <dbReference type="EMBL" id="BBO85006.1"/>
    </source>
</evidence>
<feature type="domain" description="AAA+ ATPase" evidence="1">
    <location>
        <begin position="46"/>
        <end position="189"/>
    </location>
</feature>
<dbReference type="KEGG" id="dov:DSCO28_24240"/>
<dbReference type="EMBL" id="AP021876">
    <property type="protein sequence ID" value="BBO86164.1"/>
    <property type="molecule type" value="Genomic_DNA"/>
</dbReference>
<dbReference type="EMBL" id="AP021876">
    <property type="protein sequence ID" value="BBO83316.1"/>
    <property type="molecule type" value="Genomic_DNA"/>
</dbReference>
<dbReference type="RefSeq" id="WP_155320765.1">
    <property type="nucleotide sequence ID" value="NZ_AP021876.1"/>
</dbReference>
<evidence type="ECO:0000313" key="14">
    <source>
        <dbReference type="EMBL" id="BBO85040.1"/>
    </source>
</evidence>
<dbReference type="PANTHER" id="PTHR35894:SF1">
    <property type="entry name" value="PHOSPHORIBULOKINASE _ URIDINE KINASE FAMILY"/>
    <property type="match status" value="1"/>
</dbReference>
<dbReference type="KEGG" id="dov:DSCO28_38820"/>
<evidence type="ECO:0000313" key="6">
    <source>
        <dbReference type="EMBL" id="BBO80905.1"/>
    </source>
</evidence>
<evidence type="ECO:0000313" key="10">
    <source>
        <dbReference type="EMBL" id="BBO83316.1"/>
    </source>
</evidence>
<dbReference type="EMBL" id="AP021876">
    <property type="protein sequence ID" value="BBO82701.1"/>
    <property type="molecule type" value="Genomic_DNA"/>
</dbReference>
<evidence type="ECO:0000313" key="3">
    <source>
        <dbReference type="EMBL" id="BBO79761.1"/>
    </source>
</evidence>
<evidence type="ECO:0000313" key="11">
    <source>
        <dbReference type="EMBL" id="BBO83374.1"/>
    </source>
</evidence>
<dbReference type="KEGG" id="dov:DSCO28_54630"/>
<dbReference type="PANTHER" id="PTHR35894">
    <property type="entry name" value="GENERAL SECRETION PATHWAY PROTEIN A-RELATED"/>
    <property type="match status" value="1"/>
</dbReference>
<dbReference type="KEGG" id="dov:DSCO28_03270"/>
<dbReference type="EMBL" id="AP021876">
    <property type="protein sequence ID" value="BBO81270.1"/>
    <property type="molecule type" value="Genomic_DNA"/>
</dbReference>
<dbReference type="KEGG" id="dov:DSCO28_64440"/>
<dbReference type="EMBL" id="AP021876">
    <property type="protein sequence ID" value="BBO85751.1"/>
    <property type="molecule type" value="Genomic_DNA"/>
</dbReference>
<dbReference type="KEGG" id="dov:DSCO28_55720"/>
<dbReference type="Proteomes" id="UP000425960">
    <property type="component" value="Chromosome"/>
</dbReference>
<evidence type="ECO:0000313" key="20">
    <source>
        <dbReference type="EMBL" id="BBO86164.1"/>
    </source>
</evidence>
<sequence>MKKITDFMDRYGFHTTPFTCEIRVADHFVNEAYTQVFEHLYQAVDKRMSAALIAPAGTGKTTVLRRLVSGLPETRYRLHYVKVTDLSKRDLCREIAVVAGAEPAGNYPALVRRLQERLAASLDIDGLRPVLLLDEAHDIRPEVLGMLRILTNFDMDSRLVVSIVLAGQPPLAKLLRHPKLEDVARRLAHCATLRLLSRAELKAYIQHRCHVAGASAEPFDTGAIEALYEIGRGNLRATDHLALKSLEIAHTLDTDVVDSNHVTQARSMLWT</sequence>
<dbReference type="KEGG" id="dov:DSCO28_14710"/>
<evidence type="ECO:0000313" key="16">
    <source>
        <dbReference type="EMBL" id="BBO85751.1"/>
    </source>
</evidence>
<evidence type="ECO:0000313" key="22">
    <source>
        <dbReference type="EMBL" id="BBO86437.1"/>
    </source>
</evidence>
<dbReference type="EMBL" id="AP021876">
    <property type="protein sequence ID" value="BBO80441.1"/>
    <property type="molecule type" value="Genomic_DNA"/>
</dbReference>
<protein>
    <recommendedName>
        <fullName evidence="1">AAA+ ATPase domain-containing protein</fullName>
    </recommendedName>
</protein>
<dbReference type="KEGG" id="dov:DSCO28_67300"/>
<dbReference type="EMBL" id="AP021876">
    <property type="protein sequence ID" value="BBO86437.1"/>
    <property type="molecule type" value="Genomic_DNA"/>
</dbReference>
<dbReference type="CDD" id="cd00009">
    <property type="entry name" value="AAA"/>
    <property type="match status" value="1"/>
</dbReference>
<dbReference type="KEGG" id="dov:DSCO28_10070"/>
<dbReference type="KEGG" id="dov:DSCO28_18360"/>
<evidence type="ECO:0000313" key="21">
    <source>
        <dbReference type="EMBL" id="BBO86172.1"/>
    </source>
</evidence>
<dbReference type="KEGG" id="dov:DSCO28_32670"/>
<dbReference type="EMBL" id="AP021876">
    <property type="protein sequence ID" value="BBO80905.1"/>
    <property type="molecule type" value="Genomic_DNA"/>
</dbReference>
<dbReference type="KEGG" id="dov:DSCO28_56060"/>
<dbReference type="InterPro" id="IPR003593">
    <property type="entry name" value="AAA+_ATPase"/>
</dbReference>
<dbReference type="Pfam" id="PF13401">
    <property type="entry name" value="AAA_22"/>
    <property type="match status" value="1"/>
</dbReference>
<dbReference type="SMART" id="SM00382">
    <property type="entry name" value="AAA"/>
    <property type="match status" value="1"/>
</dbReference>
<dbReference type="InterPro" id="IPR052026">
    <property type="entry name" value="ExeA_AAA_ATPase_DNA-bind"/>
</dbReference>
<evidence type="ECO:0000259" key="1">
    <source>
        <dbReference type="SMART" id="SM00382"/>
    </source>
</evidence>
<dbReference type="KEGG" id="dov:DSCO28_39400"/>
<evidence type="ECO:0000313" key="8">
    <source>
        <dbReference type="EMBL" id="BBO81858.1"/>
    </source>
</evidence>
<dbReference type="SUPFAM" id="SSF52540">
    <property type="entry name" value="P-loop containing nucleoside triphosphate hydrolases"/>
    <property type="match status" value="1"/>
</dbReference>
<evidence type="ECO:0000313" key="4">
    <source>
        <dbReference type="EMBL" id="BBO80441.1"/>
    </source>
</evidence>
<evidence type="ECO:0000313" key="9">
    <source>
        <dbReference type="EMBL" id="BBO82701.1"/>
    </source>
</evidence>
<dbReference type="AlphaFoldDB" id="A0A5K7ZKX8"/>
<reference evidence="6 23" key="1">
    <citation type="submission" date="2019-11" db="EMBL/GenBank/DDBJ databases">
        <title>Comparative genomics of hydrocarbon-degrading Desulfosarcina strains.</title>
        <authorList>
            <person name="Watanabe M."/>
            <person name="Kojima H."/>
            <person name="Fukui M."/>
        </authorList>
    </citation>
    <scope>NUCLEOTIDE SEQUENCE [LARGE SCALE GENOMIC DNA]</scope>
    <source>
        <strain evidence="6 23">28bB2T</strain>
    </source>
</reference>
<dbReference type="EMBL" id="AP021876">
    <property type="protein sequence ID" value="BBO85006.1"/>
    <property type="molecule type" value="Genomic_DNA"/>
</dbReference>
<dbReference type="KEGG" id="dov:DSCO28_70030"/>
<evidence type="ECO:0000313" key="5">
    <source>
        <dbReference type="EMBL" id="BBO80853.1"/>
    </source>
</evidence>
<dbReference type="InterPro" id="IPR049945">
    <property type="entry name" value="AAA_22"/>
</dbReference>
<dbReference type="KEGG" id="dov:DSCO28_67060"/>
<evidence type="ECO:0000313" key="2">
    <source>
        <dbReference type="EMBL" id="BBO79623.1"/>
    </source>
</evidence>
<evidence type="ECO:0000313" key="15">
    <source>
        <dbReference type="EMBL" id="BBO85202.1"/>
    </source>
</evidence>